<dbReference type="InterPro" id="IPR011601">
    <property type="entry name" value="MurB_C"/>
</dbReference>
<dbReference type="GO" id="GO:0071949">
    <property type="term" value="F:FAD binding"/>
    <property type="evidence" value="ECO:0007669"/>
    <property type="project" value="InterPro"/>
</dbReference>
<dbReference type="GO" id="GO:0071555">
    <property type="term" value="P:cell wall organization"/>
    <property type="evidence" value="ECO:0007669"/>
    <property type="project" value="UniProtKB-KW"/>
</dbReference>
<evidence type="ECO:0000256" key="19">
    <source>
        <dbReference type="ARBA" id="ARBA00048914"/>
    </source>
</evidence>
<dbReference type="InterPro" id="IPR036318">
    <property type="entry name" value="FAD-bd_PCMH-like_sf"/>
</dbReference>
<dbReference type="Gene3D" id="3.30.465.10">
    <property type="match status" value="1"/>
</dbReference>
<dbReference type="OrthoDB" id="9804753at2"/>
<feature type="domain" description="FAD-binding PCMH-type" evidence="21">
    <location>
        <begin position="15"/>
        <end position="185"/>
    </location>
</feature>
<evidence type="ECO:0000256" key="5">
    <source>
        <dbReference type="ARBA" id="ARBA00010485"/>
    </source>
</evidence>
<keyword evidence="17 20" id="KW-0961">Cell wall biogenesis/degradation</keyword>
<keyword evidence="10 20" id="KW-0285">Flavoprotein</keyword>
<sequence>MQSKTSLKKYNTFNVEACAEHFIKVDSVAQLMEQLPVIQKFSQRLVLGGGSNILFVGDYPGLIIFPQIFGIDIVKEDNDSVRVSVGASENWHQFVLNMTKKGWFGLENLALIPGTVGASPVQNIGAYGVEVKQLIYRVEYVDLDTGELKTLNNEECQFAYRDSLFKRAGQGRFLVTRVEFDLQKHPQLHLSYQPLAEFFNGKSGVSPQNVLDRVCEIRQAKLPDPEQIPNAGSFFKNPVVSHSEFSQIKEKFPKVVSYPTDNGIKLAAGWLIDKAGYRGMRQGNVGVHSAQALVLVNYSESNGAKLWQLAEKIQADIYQLYGVSLEPEVRVEGELNDI</sequence>
<evidence type="ECO:0000256" key="7">
    <source>
        <dbReference type="ARBA" id="ARBA00015188"/>
    </source>
</evidence>
<dbReference type="InterPro" id="IPR016167">
    <property type="entry name" value="FAD-bd_PCMH_sub1"/>
</dbReference>
<keyword evidence="13 20" id="KW-0133">Cell shape</keyword>
<keyword evidence="8 20" id="KW-0963">Cytoplasm</keyword>
<evidence type="ECO:0000256" key="17">
    <source>
        <dbReference type="ARBA" id="ARBA00023316"/>
    </source>
</evidence>
<feature type="active site" evidence="20">
    <location>
        <position position="161"/>
    </location>
</feature>
<feature type="active site" description="Proton donor" evidence="20">
    <location>
        <position position="233"/>
    </location>
</feature>
<dbReference type="InterPro" id="IPR006094">
    <property type="entry name" value="Oxid_FAD_bind_N"/>
</dbReference>
<keyword evidence="15 20" id="KW-0560">Oxidoreductase</keyword>
<dbReference type="GO" id="GO:0008360">
    <property type="term" value="P:regulation of cell shape"/>
    <property type="evidence" value="ECO:0007669"/>
    <property type="project" value="UniProtKB-KW"/>
</dbReference>
<dbReference type="InterPro" id="IPR016169">
    <property type="entry name" value="FAD-bd_PCMH_sub2"/>
</dbReference>
<evidence type="ECO:0000259" key="21">
    <source>
        <dbReference type="PROSITE" id="PS51387"/>
    </source>
</evidence>
<evidence type="ECO:0000256" key="16">
    <source>
        <dbReference type="ARBA" id="ARBA00023306"/>
    </source>
</evidence>
<dbReference type="PANTHER" id="PTHR21071">
    <property type="entry name" value="UDP-N-ACETYLENOLPYRUVOYLGLUCOSAMINE REDUCTASE"/>
    <property type="match status" value="1"/>
</dbReference>
<comment type="subcellular location">
    <subcellularLocation>
        <location evidence="3 20">Cytoplasm</location>
    </subcellularLocation>
</comment>
<dbReference type="GO" id="GO:0005829">
    <property type="term" value="C:cytosol"/>
    <property type="evidence" value="ECO:0007669"/>
    <property type="project" value="TreeGrafter"/>
</dbReference>
<dbReference type="InterPro" id="IPR016166">
    <property type="entry name" value="FAD-bd_PCMH"/>
</dbReference>
<keyword evidence="9 20" id="KW-0132">Cell division</keyword>
<evidence type="ECO:0000256" key="1">
    <source>
        <dbReference type="ARBA" id="ARBA00001974"/>
    </source>
</evidence>
<keyword evidence="12 20" id="KW-0521">NADP</keyword>
<evidence type="ECO:0000256" key="11">
    <source>
        <dbReference type="ARBA" id="ARBA00022827"/>
    </source>
</evidence>
<dbReference type="GO" id="GO:0008762">
    <property type="term" value="F:UDP-N-acetylmuramate dehydrogenase activity"/>
    <property type="evidence" value="ECO:0007669"/>
    <property type="project" value="UniProtKB-UniRule"/>
</dbReference>
<evidence type="ECO:0000256" key="3">
    <source>
        <dbReference type="ARBA" id="ARBA00004496"/>
    </source>
</evidence>
<accession>A0A545U818</accession>
<dbReference type="Pfam" id="PF02873">
    <property type="entry name" value="MurB_C"/>
    <property type="match status" value="1"/>
</dbReference>
<dbReference type="Gene3D" id="3.30.43.10">
    <property type="entry name" value="Uridine Diphospho-n-acetylenolpyruvylglucosamine Reductase, domain 2"/>
    <property type="match status" value="1"/>
</dbReference>
<keyword evidence="23" id="KW-1185">Reference proteome</keyword>
<dbReference type="InterPro" id="IPR003170">
    <property type="entry name" value="MurB"/>
</dbReference>
<dbReference type="EC" id="1.3.1.98" evidence="6 20"/>
<keyword evidence="11 20" id="KW-0274">FAD</keyword>
<dbReference type="NCBIfam" id="NF000755">
    <property type="entry name" value="PRK00046.1"/>
    <property type="match status" value="1"/>
</dbReference>
<evidence type="ECO:0000256" key="18">
    <source>
        <dbReference type="ARBA" id="ARBA00031026"/>
    </source>
</evidence>
<dbReference type="PANTHER" id="PTHR21071:SF4">
    <property type="entry name" value="UDP-N-ACETYLENOLPYRUVOYLGLUCOSAMINE REDUCTASE"/>
    <property type="match status" value="1"/>
</dbReference>
<evidence type="ECO:0000256" key="4">
    <source>
        <dbReference type="ARBA" id="ARBA00004752"/>
    </source>
</evidence>
<comment type="pathway">
    <text evidence="4 20">Cell wall biogenesis; peptidoglycan biosynthesis.</text>
</comment>
<name>A0A545U818_9GAMM</name>
<evidence type="ECO:0000256" key="13">
    <source>
        <dbReference type="ARBA" id="ARBA00022960"/>
    </source>
</evidence>
<dbReference type="HAMAP" id="MF_00037">
    <property type="entry name" value="MurB"/>
    <property type="match status" value="1"/>
</dbReference>
<evidence type="ECO:0000256" key="14">
    <source>
        <dbReference type="ARBA" id="ARBA00022984"/>
    </source>
</evidence>
<dbReference type="AlphaFoldDB" id="A0A545U818"/>
<evidence type="ECO:0000256" key="15">
    <source>
        <dbReference type="ARBA" id="ARBA00023002"/>
    </source>
</evidence>
<gene>
    <name evidence="20 22" type="primary">murB</name>
    <name evidence="22" type="ORF">FLL46_20435</name>
</gene>
<comment type="caution">
    <text evidence="22">The sequence shown here is derived from an EMBL/GenBank/DDBJ whole genome shotgun (WGS) entry which is preliminary data.</text>
</comment>
<comment type="function">
    <text evidence="2 20">Cell wall formation.</text>
</comment>
<dbReference type="Proteomes" id="UP000315439">
    <property type="component" value="Unassembled WGS sequence"/>
</dbReference>
<evidence type="ECO:0000256" key="20">
    <source>
        <dbReference type="HAMAP-Rule" id="MF_00037"/>
    </source>
</evidence>
<dbReference type="Pfam" id="PF01565">
    <property type="entry name" value="FAD_binding_4"/>
    <property type="match status" value="1"/>
</dbReference>
<evidence type="ECO:0000313" key="22">
    <source>
        <dbReference type="EMBL" id="TQV85608.1"/>
    </source>
</evidence>
<proteinExistence type="inferred from homology"/>
<reference evidence="22 23" key="1">
    <citation type="submission" date="2019-07" db="EMBL/GenBank/DDBJ databases">
        <title>Draft genome for Aliikangiella sp. M105.</title>
        <authorList>
            <person name="Wang G."/>
        </authorList>
    </citation>
    <scope>NUCLEOTIDE SEQUENCE [LARGE SCALE GENOMIC DNA]</scope>
    <source>
        <strain evidence="22 23">M105</strain>
    </source>
</reference>
<comment type="similarity">
    <text evidence="5 20">Belongs to the MurB family.</text>
</comment>
<keyword evidence="16 20" id="KW-0131">Cell cycle</keyword>
<dbReference type="NCBIfam" id="TIGR00179">
    <property type="entry name" value="murB"/>
    <property type="match status" value="1"/>
</dbReference>
<evidence type="ECO:0000256" key="6">
    <source>
        <dbReference type="ARBA" id="ARBA00012518"/>
    </source>
</evidence>
<dbReference type="PROSITE" id="PS51387">
    <property type="entry name" value="FAD_PCMH"/>
    <property type="match status" value="1"/>
</dbReference>
<dbReference type="SUPFAM" id="SSF56194">
    <property type="entry name" value="Uridine diphospho-N-Acetylenolpyruvylglucosamine reductase, MurB, C-terminal domain"/>
    <property type="match status" value="1"/>
</dbReference>
<protein>
    <recommendedName>
        <fullName evidence="7 20">UDP-N-acetylenolpyruvoylglucosamine reductase</fullName>
        <ecNumber evidence="6 20">1.3.1.98</ecNumber>
    </recommendedName>
    <alternativeName>
        <fullName evidence="18 20">UDP-N-acetylmuramate dehydrogenase</fullName>
    </alternativeName>
</protein>
<dbReference type="UniPathway" id="UPA00219"/>
<organism evidence="22 23">
    <name type="scientific">Aliikangiella coralliicola</name>
    <dbReference type="NCBI Taxonomy" id="2592383"/>
    <lineage>
        <taxon>Bacteria</taxon>
        <taxon>Pseudomonadati</taxon>
        <taxon>Pseudomonadota</taxon>
        <taxon>Gammaproteobacteria</taxon>
        <taxon>Oceanospirillales</taxon>
        <taxon>Pleioneaceae</taxon>
        <taxon>Aliikangiella</taxon>
    </lineage>
</organism>
<evidence type="ECO:0000256" key="2">
    <source>
        <dbReference type="ARBA" id="ARBA00003921"/>
    </source>
</evidence>
<dbReference type="InterPro" id="IPR036635">
    <property type="entry name" value="MurB_C_sf"/>
</dbReference>
<dbReference type="GO" id="GO:0051301">
    <property type="term" value="P:cell division"/>
    <property type="evidence" value="ECO:0007669"/>
    <property type="project" value="UniProtKB-KW"/>
</dbReference>
<evidence type="ECO:0000256" key="10">
    <source>
        <dbReference type="ARBA" id="ARBA00022630"/>
    </source>
</evidence>
<dbReference type="SUPFAM" id="SSF56176">
    <property type="entry name" value="FAD-binding/transporter-associated domain-like"/>
    <property type="match status" value="1"/>
</dbReference>
<dbReference type="Gene3D" id="3.90.78.10">
    <property type="entry name" value="UDP-N-acetylenolpyruvoylglucosamine reductase, C-terminal domain"/>
    <property type="match status" value="1"/>
</dbReference>
<comment type="cofactor">
    <cofactor evidence="1 20">
        <name>FAD</name>
        <dbReference type="ChEBI" id="CHEBI:57692"/>
    </cofactor>
</comment>
<dbReference type="EMBL" id="VIKS01000012">
    <property type="protein sequence ID" value="TQV85608.1"/>
    <property type="molecule type" value="Genomic_DNA"/>
</dbReference>
<evidence type="ECO:0000313" key="23">
    <source>
        <dbReference type="Proteomes" id="UP000315439"/>
    </source>
</evidence>
<comment type="catalytic activity">
    <reaction evidence="19 20">
        <text>UDP-N-acetyl-alpha-D-muramate + NADP(+) = UDP-N-acetyl-3-O-(1-carboxyvinyl)-alpha-D-glucosamine + NADPH + H(+)</text>
        <dbReference type="Rhea" id="RHEA:12248"/>
        <dbReference type="ChEBI" id="CHEBI:15378"/>
        <dbReference type="ChEBI" id="CHEBI:57783"/>
        <dbReference type="ChEBI" id="CHEBI:58349"/>
        <dbReference type="ChEBI" id="CHEBI:68483"/>
        <dbReference type="ChEBI" id="CHEBI:70757"/>
        <dbReference type="EC" id="1.3.1.98"/>
    </reaction>
</comment>
<evidence type="ECO:0000256" key="12">
    <source>
        <dbReference type="ARBA" id="ARBA00022857"/>
    </source>
</evidence>
<evidence type="ECO:0000256" key="8">
    <source>
        <dbReference type="ARBA" id="ARBA00022490"/>
    </source>
</evidence>
<keyword evidence="14 20" id="KW-0573">Peptidoglycan synthesis</keyword>
<dbReference type="GO" id="GO:0009252">
    <property type="term" value="P:peptidoglycan biosynthetic process"/>
    <property type="evidence" value="ECO:0007669"/>
    <property type="project" value="UniProtKB-UniRule"/>
</dbReference>
<evidence type="ECO:0000256" key="9">
    <source>
        <dbReference type="ARBA" id="ARBA00022618"/>
    </source>
</evidence>
<feature type="active site" evidence="20">
    <location>
        <position position="328"/>
    </location>
</feature>